<evidence type="ECO:0000313" key="2">
    <source>
        <dbReference type="EMBL" id="SNZ07799.1"/>
    </source>
</evidence>
<dbReference type="PROSITE" id="PS51186">
    <property type="entry name" value="GNAT"/>
    <property type="match status" value="1"/>
</dbReference>
<dbReference type="PANTHER" id="PTHR43792:SF1">
    <property type="entry name" value="N-ACETYLTRANSFERASE DOMAIN-CONTAINING PROTEIN"/>
    <property type="match status" value="1"/>
</dbReference>
<dbReference type="Proteomes" id="UP000219439">
    <property type="component" value="Unassembled WGS sequence"/>
</dbReference>
<dbReference type="InterPro" id="IPR051531">
    <property type="entry name" value="N-acetyltransferase"/>
</dbReference>
<reference evidence="2 3" key="1">
    <citation type="submission" date="2017-09" db="EMBL/GenBank/DDBJ databases">
        <authorList>
            <person name="Ehlers B."/>
            <person name="Leendertz F.H."/>
        </authorList>
    </citation>
    <scope>NUCLEOTIDE SEQUENCE [LARGE SCALE GENOMIC DNA]</scope>
    <source>
        <strain evidence="2 3">DSM 18289</strain>
    </source>
</reference>
<accession>A0A285NED2</accession>
<dbReference type="InterPro" id="IPR000182">
    <property type="entry name" value="GNAT_dom"/>
</dbReference>
<evidence type="ECO:0000313" key="3">
    <source>
        <dbReference type="Proteomes" id="UP000219439"/>
    </source>
</evidence>
<dbReference type="Gene3D" id="3.40.630.30">
    <property type="match status" value="1"/>
</dbReference>
<dbReference type="SUPFAM" id="SSF55729">
    <property type="entry name" value="Acyl-CoA N-acyltransferases (Nat)"/>
    <property type="match status" value="1"/>
</dbReference>
<evidence type="ECO:0000259" key="1">
    <source>
        <dbReference type="PROSITE" id="PS51186"/>
    </source>
</evidence>
<feature type="domain" description="N-acetyltransferase" evidence="1">
    <location>
        <begin position="8"/>
        <end position="170"/>
    </location>
</feature>
<protein>
    <submittedName>
        <fullName evidence="2">Protein N-acetyltransferase, RimJ/RimL family</fullName>
    </submittedName>
</protein>
<organism evidence="2 3">
    <name type="scientific">Cohaesibacter gelatinilyticus</name>
    <dbReference type="NCBI Taxonomy" id="372072"/>
    <lineage>
        <taxon>Bacteria</taxon>
        <taxon>Pseudomonadati</taxon>
        <taxon>Pseudomonadota</taxon>
        <taxon>Alphaproteobacteria</taxon>
        <taxon>Hyphomicrobiales</taxon>
        <taxon>Cohaesibacteraceae</taxon>
    </lineage>
</organism>
<dbReference type="PANTHER" id="PTHR43792">
    <property type="entry name" value="GNAT FAMILY, PUTATIVE (AFU_ORTHOLOGUE AFUA_3G00765)-RELATED-RELATED"/>
    <property type="match status" value="1"/>
</dbReference>
<gene>
    <name evidence="2" type="ORF">SAMN06265368_1275</name>
</gene>
<sequence>MIAKSERLVLRKIDERDAAFLLELMNEPAYYAMIGDRGLRTLDDTIEHCREVFMASYDKNGFGMYLICLNDEGQTPVGFCGLLKRDWLELIDIGYAIHSNHWRKGYAFEACQMVLAHALNDLGMRELMAITSLENDASLSLLKKLGFHVTGERVHPESGDGLHVLQKRLV</sequence>
<name>A0A285NED2_9HYPH</name>
<dbReference type="GO" id="GO:0016747">
    <property type="term" value="F:acyltransferase activity, transferring groups other than amino-acyl groups"/>
    <property type="evidence" value="ECO:0007669"/>
    <property type="project" value="InterPro"/>
</dbReference>
<dbReference type="RefSeq" id="WP_210200770.1">
    <property type="nucleotide sequence ID" value="NZ_OBEL01000001.1"/>
</dbReference>
<dbReference type="InterPro" id="IPR016181">
    <property type="entry name" value="Acyl_CoA_acyltransferase"/>
</dbReference>
<dbReference type="AlphaFoldDB" id="A0A285NED2"/>
<keyword evidence="3" id="KW-1185">Reference proteome</keyword>
<keyword evidence="2" id="KW-0808">Transferase</keyword>
<dbReference type="EMBL" id="OBEL01000001">
    <property type="protein sequence ID" value="SNZ07799.1"/>
    <property type="molecule type" value="Genomic_DNA"/>
</dbReference>
<proteinExistence type="predicted"/>
<dbReference type="Pfam" id="PF13302">
    <property type="entry name" value="Acetyltransf_3"/>
    <property type="match status" value="1"/>
</dbReference>